<keyword evidence="2" id="KW-1185">Reference proteome</keyword>
<accession>A0A521E648</accession>
<dbReference type="InterPro" id="IPR006748">
    <property type="entry name" value="NH2Glyco/OHUrea_AB-resist_kin"/>
</dbReference>
<reference evidence="1 2" key="1">
    <citation type="submission" date="2017-05" db="EMBL/GenBank/DDBJ databases">
        <authorList>
            <person name="Varghese N."/>
            <person name="Submissions S."/>
        </authorList>
    </citation>
    <scope>NUCLEOTIDE SEQUENCE [LARGE SCALE GENOMIC DNA]</scope>
    <source>
        <strain evidence="1 2">DSM 21194</strain>
    </source>
</reference>
<evidence type="ECO:0000313" key="1">
    <source>
        <dbReference type="EMBL" id="SMO79369.1"/>
    </source>
</evidence>
<dbReference type="GO" id="GO:0016301">
    <property type="term" value="F:kinase activity"/>
    <property type="evidence" value="ECO:0007669"/>
    <property type="project" value="UniProtKB-KW"/>
</dbReference>
<proteinExistence type="predicted"/>
<dbReference type="Pfam" id="PF04655">
    <property type="entry name" value="APH_6_hur"/>
    <property type="match status" value="1"/>
</dbReference>
<keyword evidence="1" id="KW-0808">Transferase</keyword>
<dbReference type="Gene3D" id="3.90.1200.10">
    <property type="match status" value="1"/>
</dbReference>
<dbReference type="GO" id="GO:0016773">
    <property type="term" value="F:phosphotransferase activity, alcohol group as acceptor"/>
    <property type="evidence" value="ECO:0007669"/>
    <property type="project" value="InterPro"/>
</dbReference>
<name>A0A521E648_9BACT</name>
<dbReference type="InterPro" id="IPR011009">
    <property type="entry name" value="Kinase-like_dom_sf"/>
</dbReference>
<dbReference type="GO" id="GO:0019748">
    <property type="term" value="P:secondary metabolic process"/>
    <property type="evidence" value="ECO:0007669"/>
    <property type="project" value="InterPro"/>
</dbReference>
<dbReference type="OrthoDB" id="179394at2"/>
<dbReference type="RefSeq" id="WP_142715322.1">
    <property type="nucleotide sequence ID" value="NZ_FXTH01000013.1"/>
</dbReference>
<sequence>MAEFPSGFKQRVLELHGSNGQRWFDQLPSLIRSIEKSWNIQVSTYLPSLTYNYVALAETNEGNKTVLKIGVPCDALDLEARSLQFFGGNGAARLLKYSTERGAMLIERIEPGYSITQLDEKQAVKAFSFVIKEIHRSPDSSYNFPTLQDWGTGFDQLRAQFDGKSGPLPPDLMDNGEAIYKDLIESMASPVLLHGDLHHENILAGRRKPWLAIDPKGVIGEPEYEAGAFLRNPLSKLVYEDNLAGLIKNRIDMISEMTGYDKDRMAQWGFAQAVLSAIWSFEDHRSGWKNVLVVARAIQKAS</sequence>
<dbReference type="EMBL" id="FXTH01000013">
    <property type="protein sequence ID" value="SMO79369.1"/>
    <property type="molecule type" value="Genomic_DNA"/>
</dbReference>
<dbReference type="AlphaFoldDB" id="A0A521E648"/>
<gene>
    <name evidence="1" type="ORF">SAMN06265218_113135</name>
</gene>
<organism evidence="1 2">
    <name type="scientific">Fodinibius sediminis</name>
    <dbReference type="NCBI Taxonomy" id="1214077"/>
    <lineage>
        <taxon>Bacteria</taxon>
        <taxon>Pseudomonadati</taxon>
        <taxon>Balneolota</taxon>
        <taxon>Balneolia</taxon>
        <taxon>Balneolales</taxon>
        <taxon>Balneolaceae</taxon>
        <taxon>Fodinibius</taxon>
    </lineage>
</organism>
<dbReference type="SUPFAM" id="SSF56112">
    <property type="entry name" value="Protein kinase-like (PK-like)"/>
    <property type="match status" value="1"/>
</dbReference>
<protein>
    <submittedName>
        <fullName evidence="1">Streptomycin 6-kinase</fullName>
    </submittedName>
</protein>
<dbReference type="Proteomes" id="UP000317593">
    <property type="component" value="Unassembled WGS sequence"/>
</dbReference>
<evidence type="ECO:0000313" key="2">
    <source>
        <dbReference type="Proteomes" id="UP000317593"/>
    </source>
</evidence>
<keyword evidence="1" id="KW-0418">Kinase</keyword>